<accession>A0A443YU88</accession>
<protein>
    <recommendedName>
        <fullName evidence="4">DUF5673 domain-containing protein</fullName>
    </recommendedName>
</protein>
<dbReference type="EMBL" id="SAYW01000003">
    <property type="protein sequence ID" value="RWU07440.1"/>
    <property type="molecule type" value="Genomic_DNA"/>
</dbReference>
<evidence type="ECO:0000313" key="3">
    <source>
        <dbReference type="Proteomes" id="UP000284120"/>
    </source>
</evidence>
<keyword evidence="1" id="KW-0812">Transmembrane</keyword>
<organism evidence="2 3">
    <name type="scientific">Pedobacter chitinilyticus</name>
    <dbReference type="NCBI Taxonomy" id="2233776"/>
    <lineage>
        <taxon>Bacteria</taxon>
        <taxon>Pseudomonadati</taxon>
        <taxon>Bacteroidota</taxon>
        <taxon>Sphingobacteriia</taxon>
        <taxon>Sphingobacteriales</taxon>
        <taxon>Sphingobacteriaceae</taxon>
        <taxon>Pedobacter</taxon>
    </lineage>
</organism>
<feature type="transmembrane region" description="Helical" evidence="1">
    <location>
        <begin position="51"/>
        <end position="69"/>
    </location>
</feature>
<dbReference type="Proteomes" id="UP000284120">
    <property type="component" value="Unassembled WGS sequence"/>
</dbReference>
<sequence length="179" mass="20376">MSKVHELASTIFLVIAMLVGLAYSLLTSYNYRRGKLEYVVFPVYNDDHSQFQSFFFSGALLVGLVIAYYADYTTVFWSCVCLFIILLLFFSALFNMPGGFLKVKSNRMSLYGVPETIEMEEINAIDIYHDRIVVHGLKGKIWLASNIKIDHVYAEKIASYLSTNLVNYPVNINNQLIGN</sequence>
<feature type="transmembrane region" description="Helical" evidence="1">
    <location>
        <begin position="75"/>
        <end position="94"/>
    </location>
</feature>
<dbReference type="AlphaFoldDB" id="A0A443YU88"/>
<feature type="transmembrane region" description="Helical" evidence="1">
    <location>
        <begin position="12"/>
        <end position="31"/>
    </location>
</feature>
<dbReference type="RefSeq" id="WP_162926606.1">
    <property type="nucleotide sequence ID" value="NZ_SAYW01000003.1"/>
</dbReference>
<keyword evidence="3" id="KW-1185">Reference proteome</keyword>
<proteinExistence type="predicted"/>
<evidence type="ECO:0000313" key="2">
    <source>
        <dbReference type="EMBL" id="RWU07440.1"/>
    </source>
</evidence>
<reference evidence="2 3" key="1">
    <citation type="submission" date="2018-06" db="EMBL/GenBank/DDBJ databases">
        <title>Pedobacter endophyticus sp. nov., an endophytic bacterium isolated from a leaf of Triticum aestivum.</title>
        <authorList>
            <person name="Zhang L."/>
        </authorList>
    </citation>
    <scope>NUCLEOTIDE SEQUENCE [LARGE SCALE GENOMIC DNA]</scope>
    <source>
        <strain evidence="2 3">CM134L-2</strain>
    </source>
</reference>
<gene>
    <name evidence="2" type="ORF">DPV69_10635</name>
</gene>
<keyword evidence="1" id="KW-1133">Transmembrane helix</keyword>
<evidence type="ECO:0008006" key="4">
    <source>
        <dbReference type="Google" id="ProtNLM"/>
    </source>
</evidence>
<comment type="caution">
    <text evidence="2">The sequence shown here is derived from an EMBL/GenBank/DDBJ whole genome shotgun (WGS) entry which is preliminary data.</text>
</comment>
<keyword evidence="1" id="KW-0472">Membrane</keyword>
<name>A0A443YU88_9SPHI</name>
<evidence type="ECO:0000256" key="1">
    <source>
        <dbReference type="SAM" id="Phobius"/>
    </source>
</evidence>